<protein>
    <recommendedName>
        <fullName evidence="1">DUF4097 domain-containing protein</fullName>
    </recommendedName>
</protein>
<organism evidence="2 3">
    <name type="scientific">Deinococcus aerophilus</name>
    <dbReference type="NCBI Taxonomy" id="522488"/>
    <lineage>
        <taxon>Bacteria</taxon>
        <taxon>Thermotogati</taxon>
        <taxon>Deinococcota</taxon>
        <taxon>Deinococci</taxon>
        <taxon>Deinococcales</taxon>
        <taxon>Deinococcaceae</taxon>
        <taxon>Deinococcus</taxon>
    </lineage>
</organism>
<dbReference type="RefSeq" id="WP_229752908.1">
    <property type="nucleotide sequence ID" value="NZ_BMOM01000006.1"/>
</dbReference>
<name>A0ABQ2GNQ4_9DEIO</name>
<gene>
    <name evidence="2" type="ORF">GCM10010841_10960</name>
</gene>
<dbReference type="InterPro" id="IPR025164">
    <property type="entry name" value="Toastrack_DUF4097"/>
</dbReference>
<comment type="caution">
    <text evidence="2">The sequence shown here is derived from an EMBL/GenBank/DDBJ whole genome shotgun (WGS) entry which is preliminary data.</text>
</comment>
<dbReference type="Pfam" id="PF13349">
    <property type="entry name" value="DUF4097"/>
    <property type="match status" value="1"/>
</dbReference>
<sequence length="339" mass="34643">MTVHPPPRPLLPVLARMALGLGLAGLGGVLTWQGAEVRPTPGMGTTTTPVRVGLDGPQPSDLAAAGTLQVSGDRSSVLVDSLPAGSPLLVGGHVTHRERNPVELRSERVGRQVKVTLALTVQPTDRPGMIVSGPEPVQHVIALQLSRAVPLTLGARTVSGDQTLDLSALTLRGLNLRSVSGDQTITLPGRTAGPAALVSTSGNIRVTAARGAAPEALRVNSVSGHQVLNLAGASVGTLGLGTASGDIDLILPAKVPRAALTTASGDVTVTARPGTRGNLDVRTQGGDVTLRVPAGLRLRVRFTDRDTVSLPRGLPPATAPDLDVFVDAPSGNFTLDSTP</sequence>
<evidence type="ECO:0000313" key="3">
    <source>
        <dbReference type="Proteomes" id="UP000661918"/>
    </source>
</evidence>
<proteinExistence type="predicted"/>
<reference evidence="3" key="1">
    <citation type="journal article" date="2019" name="Int. J. Syst. Evol. Microbiol.">
        <title>The Global Catalogue of Microorganisms (GCM) 10K type strain sequencing project: providing services to taxonomists for standard genome sequencing and annotation.</title>
        <authorList>
            <consortium name="The Broad Institute Genomics Platform"/>
            <consortium name="The Broad Institute Genome Sequencing Center for Infectious Disease"/>
            <person name="Wu L."/>
            <person name="Ma J."/>
        </authorList>
    </citation>
    <scope>NUCLEOTIDE SEQUENCE [LARGE SCALE GENOMIC DNA]</scope>
    <source>
        <strain evidence="3">JCM 15443</strain>
    </source>
</reference>
<evidence type="ECO:0000259" key="1">
    <source>
        <dbReference type="Pfam" id="PF13349"/>
    </source>
</evidence>
<accession>A0ABQ2GNQ4</accession>
<dbReference type="EMBL" id="BMOM01000006">
    <property type="protein sequence ID" value="GGM04397.1"/>
    <property type="molecule type" value="Genomic_DNA"/>
</dbReference>
<feature type="domain" description="DUF4097" evidence="1">
    <location>
        <begin position="152"/>
        <end position="292"/>
    </location>
</feature>
<keyword evidence="3" id="KW-1185">Reference proteome</keyword>
<dbReference type="Proteomes" id="UP000661918">
    <property type="component" value="Unassembled WGS sequence"/>
</dbReference>
<evidence type="ECO:0000313" key="2">
    <source>
        <dbReference type="EMBL" id="GGM04397.1"/>
    </source>
</evidence>